<dbReference type="Proteomes" id="UP000077069">
    <property type="component" value="Unassembled WGS sequence"/>
</dbReference>
<dbReference type="GeneID" id="28770315"/>
<organism evidence="1 2">
    <name type="scientific">Paraphaeosphaeria sporulosa</name>
    <dbReference type="NCBI Taxonomy" id="1460663"/>
    <lineage>
        <taxon>Eukaryota</taxon>
        <taxon>Fungi</taxon>
        <taxon>Dikarya</taxon>
        <taxon>Ascomycota</taxon>
        <taxon>Pezizomycotina</taxon>
        <taxon>Dothideomycetes</taxon>
        <taxon>Pleosporomycetidae</taxon>
        <taxon>Pleosporales</taxon>
        <taxon>Massarineae</taxon>
        <taxon>Didymosphaeriaceae</taxon>
        <taxon>Paraphaeosphaeria</taxon>
    </lineage>
</organism>
<accession>A0A177CNY9</accession>
<protein>
    <submittedName>
        <fullName evidence="1">Uncharacterized protein</fullName>
    </submittedName>
</protein>
<keyword evidence="2" id="KW-1185">Reference proteome</keyword>
<name>A0A177CNY9_9PLEO</name>
<sequence length="65" mass="7395">MTVIASHIFASAQLLIDLTLGPTRWPSYRTRFVRSQKKSTGLVMGPHLHSSLNRDHFMSVELLDE</sequence>
<evidence type="ECO:0000313" key="1">
    <source>
        <dbReference type="EMBL" id="OAG09006.1"/>
    </source>
</evidence>
<gene>
    <name evidence="1" type="ORF">CC84DRAFT_599801</name>
</gene>
<dbReference type="EMBL" id="KV441550">
    <property type="protein sequence ID" value="OAG09006.1"/>
    <property type="molecule type" value="Genomic_DNA"/>
</dbReference>
<dbReference type="AlphaFoldDB" id="A0A177CNY9"/>
<reference evidence="1 2" key="1">
    <citation type="submission" date="2016-05" db="EMBL/GenBank/DDBJ databases">
        <title>Comparative analysis of secretome profiles of manganese(II)-oxidizing ascomycete fungi.</title>
        <authorList>
            <consortium name="DOE Joint Genome Institute"/>
            <person name="Zeiner C.A."/>
            <person name="Purvine S.O."/>
            <person name="Zink E.M."/>
            <person name="Wu S."/>
            <person name="Pasa-Tolic L."/>
            <person name="Chaput D.L."/>
            <person name="Haridas S."/>
            <person name="Grigoriev I.V."/>
            <person name="Santelli C.M."/>
            <person name="Hansel C.M."/>
        </authorList>
    </citation>
    <scope>NUCLEOTIDE SEQUENCE [LARGE SCALE GENOMIC DNA]</scope>
    <source>
        <strain evidence="1 2">AP3s5-JAC2a</strain>
    </source>
</reference>
<evidence type="ECO:0000313" key="2">
    <source>
        <dbReference type="Proteomes" id="UP000077069"/>
    </source>
</evidence>
<dbReference type="RefSeq" id="XP_018039371.1">
    <property type="nucleotide sequence ID" value="XM_018186829.1"/>
</dbReference>
<proteinExistence type="predicted"/>
<dbReference type="InParanoid" id="A0A177CNY9"/>